<dbReference type="EMBL" id="BJUG01000004">
    <property type="protein sequence ID" value="GEK36790.1"/>
    <property type="molecule type" value="Genomic_DNA"/>
</dbReference>
<reference evidence="1 4" key="2">
    <citation type="submission" date="2019-07" db="EMBL/GenBank/DDBJ databases">
        <title>Whole genome shotgun sequence of Enterococcus thailandicus NBRC 101867.</title>
        <authorList>
            <person name="Hosoyama A."/>
            <person name="Uohara A."/>
            <person name="Ohji S."/>
            <person name="Ichikawa N."/>
        </authorList>
    </citation>
    <scope>NUCLEOTIDE SEQUENCE [LARGE SCALE GENOMIC DNA]</scope>
    <source>
        <strain evidence="1 4">NBRC 101867</strain>
    </source>
</reference>
<protein>
    <submittedName>
        <fullName evidence="2">MarR family transcriptional regulator</fullName>
    </submittedName>
</protein>
<dbReference type="EMBL" id="LWMN01000014">
    <property type="protein sequence ID" value="OAQ55221.1"/>
    <property type="molecule type" value="Genomic_DNA"/>
</dbReference>
<dbReference type="PANTHER" id="PTHR36849:SF1">
    <property type="entry name" value="CYTOPLASMIC PROTEIN"/>
    <property type="match status" value="1"/>
</dbReference>
<dbReference type="KEGG" id="eth:CK496_04810"/>
<evidence type="ECO:0000313" key="4">
    <source>
        <dbReference type="Proteomes" id="UP000321361"/>
    </source>
</evidence>
<dbReference type="Pfam" id="PF22752">
    <property type="entry name" value="DUF488-N3i"/>
    <property type="match status" value="1"/>
</dbReference>
<dbReference type="PANTHER" id="PTHR36849">
    <property type="entry name" value="CYTOPLASMIC PROTEIN-RELATED"/>
    <property type="match status" value="1"/>
</dbReference>
<evidence type="ECO:0000313" key="1">
    <source>
        <dbReference type="EMBL" id="GEK36790.1"/>
    </source>
</evidence>
<name>A0A179EPP9_ENTTH</name>
<comment type="caution">
    <text evidence="2">The sequence shown here is derived from an EMBL/GenBank/DDBJ whole genome shotgun (WGS) entry which is preliminary data.</text>
</comment>
<evidence type="ECO:0000313" key="2">
    <source>
        <dbReference type="EMBL" id="OAQ55221.1"/>
    </source>
</evidence>
<keyword evidence="3" id="KW-1185">Reference proteome</keyword>
<dbReference type="PATRIC" id="fig|417368.6.peg.1681"/>
<dbReference type="RefSeq" id="WP_067484182.1">
    <property type="nucleotide sequence ID" value="NZ_BJUG01000004.1"/>
</dbReference>
<dbReference type="Proteomes" id="UP000078516">
    <property type="component" value="Unassembled WGS sequence"/>
</dbReference>
<organism evidence="2 3">
    <name type="scientific">Enterococcus thailandicus</name>
    <dbReference type="NCBI Taxonomy" id="417368"/>
    <lineage>
        <taxon>Bacteria</taxon>
        <taxon>Bacillati</taxon>
        <taxon>Bacillota</taxon>
        <taxon>Bacilli</taxon>
        <taxon>Lactobacillales</taxon>
        <taxon>Enterococcaceae</taxon>
        <taxon>Enterococcus</taxon>
    </lineage>
</organism>
<sequence>MIQLKRAYQKAEETDGFRVLVDRIWPRGVSKAEAKLDLWLKEVAPSTELRKWYNHTPEKFPEFSERYQKELLDEEVPHQAFQELLAICQKEKQVTLVYGAKDETENQAVVLKKRLDQQLAV</sequence>
<proteinExistence type="predicted"/>
<dbReference type="OrthoDB" id="9790745at2"/>
<reference evidence="2 3" key="1">
    <citation type="submission" date="2016-04" db="EMBL/GenBank/DDBJ databases">
        <title>Draft genome of an Enterococcus thailandicus strain isolated from bovine feces.</title>
        <authorList>
            <person name="Beukers A.G."/>
            <person name="Zaheer R."/>
            <person name="Goji N."/>
            <person name="Cook S.R."/>
            <person name="Amoako K."/>
            <person name="Chaves A.V."/>
            <person name="Ward M.P."/>
            <person name="Mcallister T.A."/>
        </authorList>
    </citation>
    <scope>NUCLEOTIDE SEQUENCE [LARGE SCALE GENOMIC DNA]</scope>
    <source>
        <strain evidence="2 3">F0711D 46</strain>
    </source>
</reference>
<dbReference type="InterPro" id="IPR052552">
    <property type="entry name" value="YeaO-like"/>
</dbReference>
<accession>A0A179EPP9</accession>
<dbReference type="AlphaFoldDB" id="A0A179EPP9"/>
<dbReference type="GeneID" id="77486955"/>
<gene>
    <name evidence="2" type="ORF">A6E74_08845</name>
    <name evidence="1" type="ORF">ETH01_10770</name>
</gene>
<evidence type="ECO:0000313" key="3">
    <source>
        <dbReference type="Proteomes" id="UP000078516"/>
    </source>
</evidence>
<dbReference type="Proteomes" id="UP000321361">
    <property type="component" value="Unassembled WGS sequence"/>
</dbReference>